<reference evidence="2 3" key="2">
    <citation type="journal article" date="2010" name="Nucleic Acids Res.">
        <title>BeetleBase in 2010: revisions to provide comprehensive genomic information for Tribolium castaneum.</title>
        <authorList>
            <person name="Kim H.S."/>
            <person name="Murphy T."/>
            <person name="Xia J."/>
            <person name="Caragea D."/>
            <person name="Park Y."/>
            <person name="Beeman R.W."/>
            <person name="Lorenzen M.D."/>
            <person name="Butcher S."/>
            <person name="Manak J.R."/>
            <person name="Brown S.J."/>
        </authorList>
    </citation>
    <scope>GENOME REANNOTATION</scope>
    <source>
        <strain evidence="2 3">Georgia GA2</strain>
    </source>
</reference>
<dbReference type="InParanoid" id="D6X0B7"/>
<sequence>MCKRRMSRATKSLPKSRKETNVCRGQSASTSRVVSKHVLVLHRGRCYEEHQEEKYLASVSFSSTAACVRQTCSRLENGQILQTQSFDNMKEEPLPNFIHKFLSKPELNSPSEIRFIEENVRLNKLLELRNKPMCDDHFSQGLSDESVIDATDASFESQN</sequence>
<keyword evidence="3" id="KW-1185">Reference proteome</keyword>
<evidence type="ECO:0000313" key="2">
    <source>
        <dbReference type="EMBL" id="EFA10522.2"/>
    </source>
</evidence>
<dbReference type="AlphaFoldDB" id="D6X0B7"/>
<feature type="region of interest" description="Disordered" evidence="1">
    <location>
        <begin position="1"/>
        <end position="26"/>
    </location>
</feature>
<dbReference type="Proteomes" id="UP000007266">
    <property type="component" value="Linkage group 9"/>
</dbReference>
<gene>
    <name evidence="2" type="primary">AUGUSTUS-3.0.2_12774</name>
    <name evidence="2" type="ORF">TcasGA2_TC012774</name>
</gene>
<protein>
    <submittedName>
        <fullName evidence="2">Uncharacterized protein</fullName>
    </submittedName>
</protein>
<dbReference type="HOGENOM" id="CLU_1311594_0_0_1"/>
<organism evidence="2 3">
    <name type="scientific">Tribolium castaneum</name>
    <name type="common">Red flour beetle</name>
    <dbReference type="NCBI Taxonomy" id="7070"/>
    <lineage>
        <taxon>Eukaryota</taxon>
        <taxon>Metazoa</taxon>
        <taxon>Ecdysozoa</taxon>
        <taxon>Arthropoda</taxon>
        <taxon>Hexapoda</taxon>
        <taxon>Insecta</taxon>
        <taxon>Pterygota</taxon>
        <taxon>Neoptera</taxon>
        <taxon>Endopterygota</taxon>
        <taxon>Coleoptera</taxon>
        <taxon>Polyphaga</taxon>
        <taxon>Cucujiformia</taxon>
        <taxon>Tenebrionidae</taxon>
        <taxon>Tenebrionidae incertae sedis</taxon>
        <taxon>Tribolium</taxon>
    </lineage>
</organism>
<name>D6X0B7_TRICA</name>
<accession>D6X0B7</accession>
<evidence type="ECO:0000313" key="3">
    <source>
        <dbReference type="Proteomes" id="UP000007266"/>
    </source>
</evidence>
<proteinExistence type="predicted"/>
<reference evidence="2 3" key="1">
    <citation type="journal article" date="2008" name="Nature">
        <title>The genome of the model beetle and pest Tribolium castaneum.</title>
        <authorList>
            <consortium name="Tribolium Genome Sequencing Consortium"/>
            <person name="Richards S."/>
            <person name="Gibbs R.A."/>
            <person name="Weinstock G.M."/>
            <person name="Brown S.J."/>
            <person name="Denell R."/>
            <person name="Beeman R.W."/>
            <person name="Gibbs R."/>
            <person name="Beeman R.W."/>
            <person name="Brown S.J."/>
            <person name="Bucher G."/>
            <person name="Friedrich M."/>
            <person name="Grimmelikhuijzen C.J."/>
            <person name="Klingler M."/>
            <person name="Lorenzen M."/>
            <person name="Richards S."/>
            <person name="Roth S."/>
            <person name="Schroder R."/>
            <person name="Tautz D."/>
            <person name="Zdobnov E.M."/>
            <person name="Muzny D."/>
            <person name="Gibbs R.A."/>
            <person name="Weinstock G.M."/>
            <person name="Attaway T."/>
            <person name="Bell S."/>
            <person name="Buhay C.J."/>
            <person name="Chandrabose M.N."/>
            <person name="Chavez D."/>
            <person name="Clerk-Blankenburg K.P."/>
            <person name="Cree A."/>
            <person name="Dao M."/>
            <person name="Davis C."/>
            <person name="Chacko J."/>
            <person name="Dinh H."/>
            <person name="Dugan-Rocha S."/>
            <person name="Fowler G."/>
            <person name="Garner T.T."/>
            <person name="Garnes J."/>
            <person name="Gnirke A."/>
            <person name="Hawes A."/>
            <person name="Hernandez J."/>
            <person name="Hines S."/>
            <person name="Holder M."/>
            <person name="Hume J."/>
            <person name="Jhangiani S.N."/>
            <person name="Joshi V."/>
            <person name="Khan Z.M."/>
            <person name="Jackson L."/>
            <person name="Kovar C."/>
            <person name="Kowis A."/>
            <person name="Lee S."/>
            <person name="Lewis L.R."/>
            <person name="Margolis J."/>
            <person name="Morgan M."/>
            <person name="Nazareth L.V."/>
            <person name="Nguyen N."/>
            <person name="Okwuonu G."/>
            <person name="Parker D."/>
            <person name="Richards S."/>
            <person name="Ruiz S.J."/>
            <person name="Santibanez J."/>
            <person name="Savard J."/>
            <person name="Scherer S.E."/>
            <person name="Schneider B."/>
            <person name="Sodergren E."/>
            <person name="Tautz D."/>
            <person name="Vattahil S."/>
            <person name="Villasana D."/>
            <person name="White C.S."/>
            <person name="Wright R."/>
            <person name="Park Y."/>
            <person name="Beeman R.W."/>
            <person name="Lord J."/>
            <person name="Oppert B."/>
            <person name="Lorenzen M."/>
            <person name="Brown S."/>
            <person name="Wang L."/>
            <person name="Savard J."/>
            <person name="Tautz D."/>
            <person name="Richards S."/>
            <person name="Weinstock G."/>
            <person name="Gibbs R.A."/>
            <person name="Liu Y."/>
            <person name="Worley K."/>
            <person name="Weinstock G."/>
            <person name="Elsik C.G."/>
            <person name="Reese J.T."/>
            <person name="Elhaik E."/>
            <person name="Landan G."/>
            <person name="Graur D."/>
            <person name="Arensburger P."/>
            <person name="Atkinson P."/>
            <person name="Beeman R.W."/>
            <person name="Beidler J."/>
            <person name="Brown S.J."/>
            <person name="Demuth J.P."/>
            <person name="Drury D.W."/>
            <person name="Du Y.Z."/>
            <person name="Fujiwara H."/>
            <person name="Lorenzen M."/>
            <person name="Maselli V."/>
            <person name="Osanai M."/>
            <person name="Park Y."/>
            <person name="Robertson H.M."/>
            <person name="Tu Z."/>
            <person name="Wang J.J."/>
            <person name="Wang S."/>
            <person name="Richards S."/>
            <person name="Song H."/>
            <person name="Zhang L."/>
            <person name="Sodergren E."/>
            <person name="Werner D."/>
            <person name="Stanke M."/>
            <person name="Morgenstern B."/>
            <person name="Solovyev V."/>
            <person name="Kosarev P."/>
            <person name="Brown G."/>
            <person name="Chen H.C."/>
            <person name="Ermolaeva O."/>
            <person name="Hlavina W."/>
            <person name="Kapustin Y."/>
            <person name="Kiryutin B."/>
            <person name="Kitts P."/>
            <person name="Maglott D."/>
            <person name="Pruitt K."/>
            <person name="Sapojnikov V."/>
            <person name="Souvorov A."/>
            <person name="Mackey A.J."/>
            <person name="Waterhouse R.M."/>
            <person name="Wyder S."/>
            <person name="Zdobnov E.M."/>
            <person name="Zdobnov E.M."/>
            <person name="Wyder S."/>
            <person name="Kriventseva E.V."/>
            <person name="Kadowaki T."/>
            <person name="Bork P."/>
            <person name="Aranda M."/>
            <person name="Bao R."/>
            <person name="Beermann A."/>
            <person name="Berns N."/>
            <person name="Bolognesi R."/>
            <person name="Bonneton F."/>
            <person name="Bopp D."/>
            <person name="Brown S.J."/>
            <person name="Bucher G."/>
            <person name="Butts T."/>
            <person name="Chaumot A."/>
            <person name="Denell R.E."/>
            <person name="Ferrier D.E."/>
            <person name="Friedrich M."/>
            <person name="Gordon C.M."/>
            <person name="Jindra M."/>
            <person name="Klingler M."/>
            <person name="Lan Q."/>
            <person name="Lattorff H.M."/>
            <person name="Laudet V."/>
            <person name="von Levetsow C."/>
            <person name="Liu Z."/>
            <person name="Lutz R."/>
            <person name="Lynch J.A."/>
            <person name="da Fonseca R.N."/>
            <person name="Posnien N."/>
            <person name="Reuter R."/>
            <person name="Roth S."/>
            <person name="Savard J."/>
            <person name="Schinko J.B."/>
            <person name="Schmitt C."/>
            <person name="Schoppmeier M."/>
            <person name="Schroder R."/>
            <person name="Shippy T.D."/>
            <person name="Simonnet F."/>
            <person name="Marques-Souza H."/>
            <person name="Tautz D."/>
            <person name="Tomoyasu Y."/>
            <person name="Trauner J."/>
            <person name="Van der Zee M."/>
            <person name="Vervoort M."/>
            <person name="Wittkopp N."/>
            <person name="Wimmer E.A."/>
            <person name="Yang X."/>
            <person name="Jones A.K."/>
            <person name="Sattelle D.B."/>
            <person name="Ebert P.R."/>
            <person name="Nelson D."/>
            <person name="Scott J.G."/>
            <person name="Beeman R.W."/>
            <person name="Muthukrishnan S."/>
            <person name="Kramer K.J."/>
            <person name="Arakane Y."/>
            <person name="Beeman R.W."/>
            <person name="Zhu Q."/>
            <person name="Hogenkamp D."/>
            <person name="Dixit R."/>
            <person name="Oppert B."/>
            <person name="Jiang H."/>
            <person name="Zou Z."/>
            <person name="Marshall J."/>
            <person name="Elpidina E."/>
            <person name="Vinokurov K."/>
            <person name="Oppert C."/>
            <person name="Zou Z."/>
            <person name="Evans J."/>
            <person name="Lu Z."/>
            <person name="Zhao P."/>
            <person name="Sumathipala N."/>
            <person name="Altincicek B."/>
            <person name="Vilcinskas A."/>
            <person name="Williams M."/>
            <person name="Hultmark D."/>
            <person name="Hetru C."/>
            <person name="Jiang H."/>
            <person name="Grimmelikhuijzen C.J."/>
            <person name="Hauser F."/>
            <person name="Cazzamali G."/>
            <person name="Williamson M."/>
            <person name="Park Y."/>
            <person name="Li B."/>
            <person name="Tanaka Y."/>
            <person name="Predel R."/>
            <person name="Neupert S."/>
            <person name="Schachtner J."/>
            <person name="Verleyen P."/>
            <person name="Raible F."/>
            <person name="Bork P."/>
            <person name="Friedrich M."/>
            <person name="Walden K.K."/>
            <person name="Robertson H.M."/>
            <person name="Angeli S."/>
            <person name="Foret S."/>
            <person name="Bucher G."/>
            <person name="Schuetz S."/>
            <person name="Maleszka R."/>
            <person name="Wimmer E.A."/>
            <person name="Beeman R.W."/>
            <person name="Lorenzen M."/>
            <person name="Tomoyasu Y."/>
            <person name="Miller S.C."/>
            <person name="Grossmann D."/>
            <person name="Bucher G."/>
        </authorList>
    </citation>
    <scope>NUCLEOTIDE SEQUENCE [LARGE SCALE GENOMIC DNA]</scope>
    <source>
        <strain evidence="2 3">Georgia GA2</strain>
    </source>
</reference>
<dbReference type="EMBL" id="KQ971372">
    <property type="protein sequence ID" value="EFA10522.2"/>
    <property type="molecule type" value="Genomic_DNA"/>
</dbReference>
<evidence type="ECO:0000256" key="1">
    <source>
        <dbReference type="SAM" id="MobiDB-lite"/>
    </source>
</evidence>